<organism evidence="2 3">
    <name type="scientific">Thanatephorus cucumeris (strain AG1-IB / isolate 7/3/14)</name>
    <name type="common">Lettuce bottom rot fungus</name>
    <name type="synonym">Rhizoctonia solani</name>
    <dbReference type="NCBI Taxonomy" id="1108050"/>
    <lineage>
        <taxon>Eukaryota</taxon>
        <taxon>Fungi</taxon>
        <taxon>Dikarya</taxon>
        <taxon>Basidiomycota</taxon>
        <taxon>Agaricomycotina</taxon>
        <taxon>Agaricomycetes</taxon>
        <taxon>Cantharellales</taxon>
        <taxon>Ceratobasidiaceae</taxon>
        <taxon>Rhizoctonia</taxon>
        <taxon>Rhizoctonia solani AG-1</taxon>
    </lineage>
</organism>
<evidence type="ECO:0000313" key="3">
    <source>
        <dbReference type="Proteomes" id="UP000059188"/>
    </source>
</evidence>
<evidence type="ECO:0008006" key="4">
    <source>
        <dbReference type="Google" id="ProtNLM"/>
    </source>
</evidence>
<dbReference type="EMBL" id="LN679280">
    <property type="protein sequence ID" value="CEL54818.1"/>
    <property type="molecule type" value="Genomic_DNA"/>
</dbReference>
<accession>A0A0B7FF32</accession>
<gene>
    <name evidence="2" type="ORF">RSOLAG1IB_11763</name>
</gene>
<sequence length="683" mass="76602">MIDTLYKDNPTTNEKADEESSESSGSTPRPERPSNMPASREVKEPMSRTQNNTIRILVVGRSRSGKSFTIKEAYSGLEEPSNRHIYQPTKLAEAIRIKMGQWKFEIIDTPGFDNVAMSDVEAFAETAAFLLDSKGKGVSGIIYVHQAGDAIHGRSLLRNFRVLTNIFIGDAGTSHLAFLVTQRGTSSIDYRAISREMRSTGSPFSKVCSMGATFPSNHGRDGFIDILSAFTSKDPIMLPIQLDESYASLSSFTSQIEDCLGYREDKATRSLLDAQEQQLREFYEKELAIQREAETRARQHLQQSQLEYSTLRSQLQLQENIEQSEVVQALNDLNRIIDDIGRSISAYLVDDHVSRIFRKHPADITALNAVDLIALKSLIGHIENSSSLIVSSNGRGLQIECFFDYTIRDMICRFLEKAIFAPFHPAIGSALNKALRTTYEKLQKQVPQALAGKWRSDTFKNITDPTRRHYTTEQHTEALARKFNDGYIKPLINCVFGREINLKNNHYSRLHELIEMAWKWNSRLKGDVIMLGEFVQTRFSRLTSFDPALMDEFEASPRNPQPLRILGTLAFGLKSQRSIGGENPVEEIVPSNTKARGGSAMDYCTGSVEVVPKPFRGLWEGEDKIVLGIDIGTTQSGVAFAFLQTGENQVIHRVTKWPGQEATHQQGKVPSLVWYDSGGVLWG</sequence>
<evidence type="ECO:0000256" key="1">
    <source>
        <dbReference type="SAM" id="MobiDB-lite"/>
    </source>
</evidence>
<dbReference type="Gene3D" id="3.40.50.300">
    <property type="entry name" value="P-loop containing nucleotide triphosphate hydrolases"/>
    <property type="match status" value="1"/>
</dbReference>
<dbReference type="InterPro" id="IPR027417">
    <property type="entry name" value="P-loop_NTPase"/>
</dbReference>
<dbReference type="CDD" id="cd00882">
    <property type="entry name" value="Ras_like_GTPase"/>
    <property type="match status" value="1"/>
</dbReference>
<keyword evidence="3" id="KW-1185">Reference proteome</keyword>
<dbReference type="SUPFAM" id="SSF52540">
    <property type="entry name" value="P-loop containing nucleoside triphosphate hydrolases"/>
    <property type="match status" value="1"/>
</dbReference>
<reference evidence="2 3" key="1">
    <citation type="submission" date="2014-11" db="EMBL/GenBank/DDBJ databases">
        <authorList>
            <person name="Wibberg Daniel"/>
        </authorList>
    </citation>
    <scope>NUCLEOTIDE SEQUENCE [LARGE SCALE GENOMIC DNA]</scope>
    <source>
        <strain evidence="2">Rhizoctonia solani AG1-IB 7/3/14</strain>
    </source>
</reference>
<feature type="region of interest" description="Disordered" evidence="1">
    <location>
        <begin position="1"/>
        <end position="51"/>
    </location>
</feature>
<dbReference type="OrthoDB" id="3222645at2759"/>
<dbReference type="Proteomes" id="UP000059188">
    <property type="component" value="Unassembled WGS sequence"/>
</dbReference>
<evidence type="ECO:0000313" key="2">
    <source>
        <dbReference type="EMBL" id="CEL54818.1"/>
    </source>
</evidence>
<protein>
    <recommendedName>
        <fullName evidence="4">G domain-containing protein</fullName>
    </recommendedName>
</protein>
<name>A0A0B7FF32_THACB</name>
<dbReference type="STRING" id="1108050.A0A0B7FF32"/>
<dbReference type="AlphaFoldDB" id="A0A0B7FF32"/>
<dbReference type="Gene3D" id="3.30.420.40">
    <property type="match status" value="1"/>
</dbReference>
<proteinExistence type="predicted"/>